<evidence type="ECO:0000313" key="3">
    <source>
        <dbReference type="EMBL" id="KIM50922.1"/>
    </source>
</evidence>
<dbReference type="PANTHER" id="PTHR10622">
    <property type="entry name" value="HET DOMAIN-CONTAINING PROTEIN"/>
    <property type="match status" value="1"/>
</dbReference>
<protein>
    <submittedName>
        <fullName evidence="3">Uncharacterized protein</fullName>
    </submittedName>
</protein>
<name>A0A0C2ZD63_9AGAM</name>
<dbReference type="InterPro" id="IPR058525">
    <property type="entry name" value="DUF8212"/>
</dbReference>
<dbReference type="AlphaFoldDB" id="A0A0C2ZD63"/>
<dbReference type="Pfam" id="PF26640">
    <property type="entry name" value="DUF8212"/>
    <property type="match status" value="1"/>
</dbReference>
<dbReference type="Pfam" id="PF06985">
    <property type="entry name" value="HET"/>
    <property type="match status" value="1"/>
</dbReference>
<evidence type="ECO:0000259" key="2">
    <source>
        <dbReference type="Pfam" id="PF26640"/>
    </source>
</evidence>
<dbReference type="OrthoDB" id="3226657at2759"/>
<accession>A0A0C2ZD63</accession>
<dbReference type="EMBL" id="KN822309">
    <property type="protein sequence ID" value="KIM50922.1"/>
    <property type="molecule type" value="Genomic_DNA"/>
</dbReference>
<sequence>MHLINVESVLRIEASRELQPETEVLKRFSDSELQGLEYAILSHCWSTKEGEEIGFEEMVALGKKHGREALQERQSYKKIVDSCDQARRDGLLWLWVDTCCIDEPERAEALKLMYQWYQQSTICYAYLHDLVGDTLPTGDGDCKPRWFFRGWTLQELVAPRVVLFFNQDWDLIGDKGKLGSALTRITKIPGRILAAERFPHPDDPCRPSAAQIMSWAADRKTTKTEDRAYSLMGLFEVHMEMRYGERERAFYRLQEAILEKYNDHSIFAW</sequence>
<dbReference type="InParanoid" id="A0A0C2ZD63"/>
<evidence type="ECO:0000313" key="4">
    <source>
        <dbReference type="Proteomes" id="UP000053989"/>
    </source>
</evidence>
<reference evidence="3 4" key="1">
    <citation type="submission" date="2014-04" db="EMBL/GenBank/DDBJ databases">
        <authorList>
            <consortium name="DOE Joint Genome Institute"/>
            <person name="Kuo A."/>
            <person name="Kohler A."/>
            <person name="Nagy L.G."/>
            <person name="Floudas D."/>
            <person name="Copeland A."/>
            <person name="Barry K.W."/>
            <person name="Cichocki N."/>
            <person name="Veneault-Fourrey C."/>
            <person name="LaButti K."/>
            <person name="Lindquist E.A."/>
            <person name="Lipzen A."/>
            <person name="Lundell T."/>
            <person name="Morin E."/>
            <person name="Murat C."/>
            <person name="Sun H."/>
            <person name="Tunlid A."/>
            <person name="Henrissat B."/>
            <person name="Grigoriev I.V."/>
            <person name="Hibbett D.S."/>
            <person name="Martin F."/>
            <person name="Nordberg H.P."/>
            <person name="Cantor M.N."/>
            <person name="Hua S.X."/>
        </authorList>
    </citation>
    <scope>NUCLEOTIDE SEQUENCE [LARGE SCALE GENOMIC DNA]</scope>
    <source>
        <strain evidence="3 4">Foug A</strain>
    </source>
</reference>
<proteinExistence type="predicted"/>
<organism evidence="3 4">
    <name type="scientific">Scleroderma citrinum Foug A</name>
    <dbReference type="NCBI Taxonomy" id="1036808"/>
    <lineage>
        <taxon>Eukaryota</taxon>
        <taxon>Fungi</taxon>
        <taxon>Dikarya</taxon>
        <taxon>Basidiomycota</taxon>
        <taxon>Agaricomycotina</taxon>
        <taxon>Agaricomycetes</taxon>
        <taxon>Agaricomycetidae</taxon>
        <taxon>Boletales</taxon>
        <taxon>Sclerodermatineae</taxon>
        <taxon>Sclerodermataceae</taxon>
        <taxon>Scleroderma</taxon>
    </lineage>
</organism>
<feature type="domain" description="DUF8212" evidence="2">
    <location>
        <begin position="248"/>
        <end position="269"/>
    </location>
</feature>
<dbReference type="HOGENOM" id="CLU_000288_138_0_1"/>
<reference evidence="4" key="2">
    <citation type="submission" date="2015-01" db="EMBL/GenBank/DDBJ databases">
        <title>Evolutionary Origins and Diversification of the Mycorrhizal Mutualists.</title>
        <authorList>
            <consortium name="DOE Joint Genome Institute"/>
            <consortium name="Mycorrhizal Genomics Consortium"/>
            <person name="Kohler A."/>
            <person name="Kuo A."/>
            <person name="Nagy L.G."/>
            <person name="Floudas D."/>
            <person name="Copeland A."/>
            <person name="Barry K.W."/>
            <person name="Cichocki N."/>
            <person name="Veneault-Fourrey C."/>
            <person name="LaButti K."/>
            <person name="Lindquist E.A."/>
            <person name="Lipzen A."/>
            <person name="Lundell T."/>
            <person name="Morin E."/>
            <person name="Murat C."/>
            <person name="Riley R."/>
            <person name="Ohm R."/>
            <person name="Sun H."/>
            <person name="Tunlid A."/>
            <person name="Henrissat B."/>
            <person name="Grigoriev I.V."/>
            <person name="Hibbett D.S."/>
            <person name="Martin F."/>
        </authorList>
    </citation>
    <scope>NUCLEOTIDE SEQUENCE [LARGE SCALE GENOMIC DNA]</scope>
    <source>
        <strain evidence="4">Foug A</strain>
    </source>
</reference>
<keyword evidence="4" id="KW-1185">Reference proteome</keyword>
<dbReference type="InterPro" id="IPR010730">
    <property type="entry name" value="HET"/>
</dbReference>
<dbReference type="STRING" id="1036808.A0A0C2ZD63"/>
<gene>
    <name evidence="3" type="ORF">SCLCIDRAFT_144487</name>
</gene>
<dbReference type="PANTHER" id="PTHR10622:SF10">
    <property type="entry name" value="HET DOMAIN-CONTAINING PROTEIN"/>
    <property type="match status" value="1"/>
</dbReference>
<feature type="non-terminal residue" evidence="3">
    <location>
        <position position="269"/>
    </location>
</feature>
<evidence type="ECO:0000259" key="1">
    <source>
        <dbReference type="Pfam" id="PF06985"/>
    </source>
</evidence>
<feature type="domain" description="Heterokaryon incompatibility" evidence="1">
    <location>
        <begin position="38"/>
        <end position="129"/>
    </location>
</feature>
<dbReference type="Proteomes" id="UP000053989">
    <property type="component" value="Unassembled WGS sequence"/>
</dbReference>